<dbReference type="Gene3D" id="1.20.1530.20">
    <property type="match status" value="1"/>
</dbReference>
<feature type="transmembrane region" description="Helical" evidence="1">
    <location>
        <begin position="47"/>
        <end position="66"/>
    </location>
</feature>
<accession>A0A7W8E4S2</accession>
<keyword evidence="3" id="KW-1185">Reference proteome</keyword>
<dbReference type="EMBL" id="JACHIP010000005">
    <property type="protein sequence ID" value="MBB5059358.1"/>
    <property type="molecule type" value="Genomic_DNA"/>
</dbReference>
<protein>
    <submittedName>
        <fullName evidence="2">Kef-type K+ transport system membrane component KefB</fullName>
    </submittedName>
</protein>
<sequence>MRGRWRRLPRAVRRTEACRSGVWPAALVAHSLRIRFAPAGIGGLPFTLFLGISMSITAFPVLARILQERGMQSTSLGATALQGEGYGEE</sequence>
<name>A0A7W8E4S2_9BACT</name>
<evidence type="ECO:0000313" key="2">
    <source>
        <dbReference type="EMBL" id="MBB5059358.1"/>
    </source>
</evidence>
<dbReference type="InterPro" id="IPR038770">
    <property type="entry name" value="Na+/solute_symporter_sf"/>
</dbReference>
<dbReference type="AlphaFoldDB" id="A0A7W8E4S2"/>
<gene>
    <name evidence="2" type="ORF">HDF16_004081</name>
</gene>
<evidence type="ECO:0000256" key="1">
    <source>
        <dbReference type="SAM" id="Phobius"/>
    </source>
</evidence>
<evidence type="ECO:0000313" key="3">
    <source>
        <dbReference type="Proteomes" id="UP000540989"/>
    </source>
</evidence>
<keyword evidence="1" id="KW-0812">Transmembrane</keyword>
<reference evidence="2 3" key="1">
    <citation type="submission" date="2020-08" db="EMBL/GenBank/DDBJ databases">
        <title>Genomic Encyclopedia of Type Strains, Phase IV (KMG-V): Genome sequencing to study the core and pangenomes of soil and plant-associated prokaryotes.</title>
        <authorList>
            <person name="Whitman W."/>
        </authorList>
    </citation>
    <scope>NUCLEOTIDE SEQUENCE [LARGE SCALE GENOMIC DNA]</scope>
    <source>
        <strain evidence="2 3">M8UP14</strain>
    </source>
</reference>
<dbReference type="Proteomes" id="UP000540989">
    <property type="component" value="Unassembled WGS sequence"/>
</dbReference>
<keyword evidence="1" id="KW-1133">Transmembrane helix</keyword>
<proteinExistence type="predicted"/>
<keyword evidence="1" id="KW-0472">Membrane</keyword>
<comment type="caution">
    <text evidence="2">The sequence shown here is derived from an EMBL/GenBank/DDBJ whole genome shotgun (WGS) entry which is preliminary data.</text>
</comment>
<organism evidence="2 3">
    <name type="scientific">Granulicella aggregans</name>
    <dbReference type="NCBI Taxonomy" id="474949"/>
    <lineage>
        <taxon>Bacteria</taxon>
        <taxon>Pseudomonadati</taxon>
        <taxon>Acidobacteriota</taxon>
        <taxon>Terriglobia</taxon>
        <taxon>Terriglobales</taxon>
        <taxon>Acidobacteriaceae</taxon>
        <taxon>Granulicella</taxon>
    </lineage>
</organism>